<keyword evidence="4 5" id="KW-0408">Iron</keyword>
<dbReference type="InterPro" id="IPR050121">
    <property type="entry name" value="Cytochrome_P450_monoxygenase"/>
</dbReference>
<name>A0A6A5SUS4_9PLEO</name>
<evidence type="ECO:0000256" key="2">
    <source>
        <dbReference type="ARBA" id="ARBA00010617"/>
    </source>
</evidence>
<organism evidence="7 8">
    <name type="scientific">Clathrospora elynae</name>
    <dbReference type="NCBI Taxonomy" id="706981"/>
    <lineage>
        <taxon>Eukaryota</taxon>
        <taxon>Fungi</taxon>
        <taxon>Dikarya</taxon>
        <taxon>Ascomycota</taxon>
        <taxon>Pezizomycotina</taxon>
        <taxon>Dothideomycetes</taxon>
        <taxon>Pleosporomycetidae</taxon>
        <taxon>Pleosporales</taxon>
        <taxon>Diademaceae</taxon>
        <taxon>Clathrospora</taxon>
    </lineage>
</organism>
<dbReference type="Pfam" id="PF00067">
    <property type="entry name" value="p450"/>
    <property type="match status" value="1"/>
</dbReference>
<evidence type="ECO:0000313" key="8">
    <source>
        <dbReference type="Proteomes" id="UP000800038"/>
    </source>
</evidence>
<comment type="cofactor">
    <cofactor evidence="1 5">
        <name>heme</name>
        <dbReference type="ChEBI" id="CHEBI:30413"/>
    </cofactor>
</comment>
<keyword evidence="5 6" id="KW-0349">Heme</keyword>
<dbReference type="GO" id="GO:0016705">
    <property type="term" value="F:oxidoreductase activity, acting on paired donors, with incorporation or reduction of molecular oxygen"/>
    <property type="evidence" value="ECO:0007669"/>
    <property type="project" value="InterPro"/>
</dbReference>
<dbReference type="Gene3D" id="1.10.630.10">
    <property type="entry name" value="Cytochrome P450"/>
    <property type="match status" value="1"/>
</dbReference>
<dbReference type="GO" id="GO:0005506">
    <property type="term" value="F:iron ion binding"/>
    <property type="evidence" value="ECO:0007669"/>
    <property type="project" value="InterPro"/>
</dbReference>
<evidence type="ECO:0000256" key="5">
    <source>
        <dbReference type="PIRSR" id="PIRSR602401-1"/>
    </source>
</evidence>
<accession>A0A6A5SUS4</accession>
<dbReference type="InterPro" id="IPR036396">
    <property type="entry name" value="Cyt_P450_sf"/>
</dbReference>
<dbReference type="InterPro" id="IPR001128">
    <property type="entry name" value="Cyt_P450"/>
</dbReference>
<keyword evidence="6" id="KW-0503">Monooxygenase</keyword>
<dbReference type="OrthoDB" id="3934656at2759"/>
<dbReference type="SUPFAM" id="SSF48264">
    <property type="entry name" value="Cytochrome P450"/>
    <property type="match status" value="1"/>
</dbReference>
<protein>
    <submittedName>
        <fullName evidence="7">Cytochrome P450</fullName>
    </submittedName>
</protein>
<evidence type="ECO:0000256" key="3">
    <source>
        <dbReference type="ARBA" id="ARBA00022723"/>
    </source>
</evidence>
<evidence type="ECO:0000256" key="6">
    <source>
        <dbReference type="RuleBase" id="RU000461"/>
    </source>
</evidence>
<dbReference type="Proteomes" id="UP000800038">
    <property type="component" value="Unassembled WGS sequence"/>
</dbReference>
<keyword evidence="8" id="KW-1185">Reference proteome</keyword>
<dbReference type="PANTHER" id="PTHR24305:SF232">
    <property type="entry name" value="P450, PUTATIVE (EUROFUNG)-RELATED"/>
    <property type="match status" value="1"/>
</dbReference>
<keyword evidence="3 5" id="KW-0479">Metal-binding</keyword>
<dbReference type="AlphaFoldDB" id="A0A6A5SUS4"/>
<dbReference type="EMBL" id="ML976025">
    <property type="protein sequence ID" value="KAF1943484.1"/>
    <property type="molecule type" value="Genomic_DNA"/>
</dbReference>
<evidence type="ECO:0000256" key="1">
    <source>
        <dbReference type="ARBA" id="ARBA00001971"/>
    </source>
</evidence>
<dbReference type="PRINTS" id="PR00463">
    <property type="entry name" value="EP450I"/>
</dbReference>
<dbReference type="GO" id="GO:0004497">
    <property type="term" value="F:monooxygenase activity"/>
    <property type="evidence" value="ECO:0007669"/>
    <property type="project" value="UniProtKB-KW"/>
</dbReference>
<keyword evidence="6" id="KW-0560">Oxidoreductase</keyword>
<dbReference type="InterPro" id="IPR017972">
    <property type="entry name" value="Cyt_P450_CS"/>
</dbReference>
<sequence>MYGTGTLGPPSLFTTLDGDQHRALRKAVSNAPWSIGPLKNACESRIDDQVTLFIKKMREHAAAKRTICLSDKVGEFAADILSIISFSQPFGSVENQRDEKAILANWRKGLAFFGFTARFRFFREIVLKLPVIGLWLLPATSNDSGMGWLMCEADRQVSTREKLNAENPSDGKPDFMHYCLEARLSDGSPLTPIQKRAHVTLLIQAGADTTATALGSILRFIITTPTVLERVRAEIEEADAANLLSNPIKYEDTRQHLPLFVACIKEGIRLNPPATNLFPRITPKGGKVVDGHFVPGGVEVTSYAYIVQRNKALYGEDAEEFKPERWLVSEKRNFDLEAAQFTFGVGPRVCLGKDVAMMEMYKLLPEIIRRFDIELEQPGKYVVVGGVGYNVGFLVKLVAKTPGHGSTATISGTPT</sequence>
<gene>
    <name evidence="7" type="ORF">EJ02DRAFT_400586</name>
</gene>
<feature type="binding site" description="axial binding residue" evidence="5">
    <location>
        <position position="350"/>
    </location>
    <ligand>
        <name>heme</name>
        <dbReference type="ChEBI" id="CHEBI:30413"/>
    </ligand>
    <ligandPart>
        <name>Fe</name>
        <dbReference type="ChEBI" id="CHEBI:18248"/>
    </ligandPart>
</feature>
<evidence type="ECO:0000256" key="4">
    <source>
        <dbReference type="ARBA" id="ARBA00023004"/>
    </source>
</evidence>
<dbReference type="PANTHER" id="PTHR24305">
    <property type="entry name" value="CYTOCHROME P450"/>
    <property type="match status" value="1"/>
</dbReference>
<dbReference type="GO" id="GO:0020037">
    <property type="term" value="F:heme binding"/>
    <property type="evidence" value="ECO:0007669"/>
    <property type="project" value="InterPro"/>
</dbReference>
<dbReference type="PROSITE" id="PS00086">
    <property type="entry name" value="CYTOCHROME_P450"/>
    <property type="match status" value="1"/>
</dbReference>
<dbReference type="InterPro" id="IPR002401">
    <property type="entry name" value="Cyt_P450_E_grp-I"/>
</dbReference>
<proteinExistence type="inferred from homology"/>
<evidence type="ECO:0000313" key="7">
    <source>
        <dbReference type="EMBL" id="KAF1943484.1"/>
    </source>
</evidence>
<dbReference type="PRINTS" id="PR00385">
    <property type="entry name" value="P450"/>
</dbReference>
<comment type="similarity">
    <text evidence="2 6">Belongs to the cytochrome P450 family.</text>
</comment>
<reference evidence="7" key="1">
    <citation type="journal article" date="2020" name="Stud. Mycol.">
        <title>101 Dothideomycetes genomes: a test case for predicting lifestyles and emergence of pathogens.</title>
        <authorList>
            <person name="Haridas S."/>
            <person name="Albert R."/>
            <person name="Binder M."/>
            <person name="Bloem J."/>
            <person name="Labutti K."/>
            <person name="Salamov A."/>
            <person name="Andreopoulos B."/>
            <person name="Baker S."/>
            <person name="Barry K."/>
            <person name="Bills G."/>
            <person name="Bluhm B."/>
            <person name="Cannon C."/>
            <person name="Castanera R."/>
            <person name="Culley D."/>
            <person name="Daum C."/>
            <person name="Ezra D."/>
            <person name="Gonzalez J."/>
            <person name="Henrissat B."/>
            <person name="Kuo A."/>
            <person name="Liang C."/>
            <person name="Lipzen A."/>
            <person name="Lutzoni F."/>
            <person name="Magnuson J."/>
            <person name="Mondo S."/>
            <person name="Nolan M."/>
            <person name="Ohm R."/>
            <person name="Pangilinan J."/>
            <person name="Park H.-J."/>
            <person name="Ramirez L."/>
            <person name="Alfaro M."/>
            <person name="Sun H."/>
            <person name="Tritt A."/>
            <person name="Yoshinaga Y."/>
            <person name="Zwiers L.-H."/>
            <person name="Turgeon B."/>
            <person name="Goodwin S."/>
            <person name="Spatafora J."/>
            <person name="Crous P."/>
            <person name="Grigoriev I."/>
        </authorList>
    </citation>
    <scope>NUCLEOTIDE SEQUENCE</scope>
    <source>
        <strain evidence="7">CBS 161.51</strain>
    </source>
</reference>